<sequence>MSGLRSKVITLYKHLQYLGRDYPGLNGPQKFRKQIHDAFIKNKDERDPKKIVALLAQGRYLAKEVEALYSLKKYRSVKQRYSCNEMQSGNAN</sequence>
<dbReference type="PANTHER" id="PTHR21024:SF0">
    <property type="entry name" value="ELECTRON TRANSFER FLAVOPROTEIN REGULATORY FACTOR 1"/>
    <property type="match status" value="1"/>
</dbReference>
<keyword evidence="4" id="KW-1185">Reference proteome</keyword>
<reference evidence="3 4" key="1">
    <citation type="journal article" date="2007" name="Nature">
        <title>Evolution of genes and genomes on the Drosophila phylogeny.</title>
        <authorList>
            <consortium name="Drosophila 12 Genomes Consortium"/>
            <person name="Clark A.G."/>
            <person name="Eisen M.B."/>
            <person name="Smith D.R."/>
            <person name="Bergman C.M."/>
            <person name="Oliver B."/>
            <person name="Markow T.A."/>
            <person name="Kaufman T.C."/>
            <person name="Kellis M."/>
            <person name="Gelbart W."/>
            <person name="Iyer V.N."/>
            <person name="Pollard D.A."/>
            <person name="Sackton T.B."/>
            <person name="Larracuente A.M."/>
            <person name="Singh N.D."/>
            <person name="Abad J.P."/>
            <person name="Abt D.N."/>
            <person name="Adryan B."/>
            <person name="Aguade M."/>
            <person name="Akashi H."/>
            <person name="Anderson W.W."/>
            <person name="Aquadro C.F."/>
            <person name="Ardell D.H."/>
            <person name="Arguello R."/>
            <person name="Artieri C.G."/>
            <person name="Barbash D.A."/>
            <person name="Barker D."/>
            <person name="Barsanti P."/>
            <person name="Batterham P."/>
            <person name="Batzoglou S."/>
            <person name="Begun D."/>
            <person name="Bhutkar A."/>
            <person name="Blanco E."/>
            <person name="Bosak S.A."/>
            <person name="Bradley R.K."/>
            <person name="Brand A.D."/>
            <person name="Brent M.R."/>
            <person name="Brooks A.N."/>
            <person name="Brown R.H."/>
            <person name="Butlin R.K."/>
            <person name="Caggese C."/>
            <person name="Calvi B.R."/>
            <person name="Bernardo de Carvalho A."/>
            <person name="Caspi A."/>
            <person name="Castrezana S."/>
            <person name="Celniker S.E."/>
            <person name="Chang J.L."/>
            <person name="Chapple C."/>
            <person name="Chatterji S."/>
            <person name="Chinwalla A."/>
            <person name="Civetta A."/>
            <person name="Clifton S.W."/>
            <person name="Comeron J.M."/>
            <person name="Costello J.C."/>
            <person name="Coyne J.A."/>
            <person name="Daub J."/>
            <person name="David R.G."/>
            <person name="Delcher A.L."/>
            <person name="Delehaunty K."/>
            <person name="Do C.B."/>
            <person name="Ebling H."/>
            <person name="Edwards K."/>
            <person name="Eickbush T."/>
            <person name="Evans J.D."/>
            <person name="Filipski A."/>
            <person name="Findeiss S."/>
            <person name="Freyhult E."/>
            <person name="Fulton L."/>
            <person name="Fulton R."/>
            <person name="Garcia A.C."/>
            <person name="Gardiner A."/>
            <person name="Garfield D.A."/>
            <person name="Garvin B.E."/>
            <person name="Gibson G."/>
            <person name="Gilbert D."/>
            <person name="Gnerre S."/>
            <person name="Godfrey J."/>
            <person name="Good R."/>
            <person name="Gotea V."/>
            <person name="Gravely B."/>
            <person name="Greenberg A.J."/>
            <person name="Griffiths-Jones S."/>
            <person name="Gross S."/>
            <person name="Guigo R."/>
            <person name="Gustafson E.A."/>
            <person name="Haerty W."/>
            <person name="Hahn M.W."/>
            <person name="Halligan D.L."/>
            <person name="Halpern A.L."/>
            <person name="Halter G.M."/>
            <person name="Han M.V."/>
            <person name="Heger A."/>
            <person name="Hillier L."/>
            <person name="Hinrichs A.S."/>
            <person name="Holmes I."/>
            <person name="Hoskins R.A."/>
            <person name="Hubisz M.J."/>
            <person name="Hultmark D."/>
            <person name="Huntley M.A."/>
            <person name="Jaffe D.B."/>
            <person name="Jagadeeshan S."/>
            <person name="Jeck W.R."/>
            <person name="Johnson J."/>
            <person name="Jones C.D."/>
            <person name="Jordan W.C."/>
            <person name="Karpen G.H."/>
            <person name="Kataoka E."/>
            <person name="Keightley P.D."/>
            <person name="Kheradpour P."/>
            <person name="Kirkness E.F."/>
            <person name="Koerich L.B."/>
            <person name="Kristiansen K."/>
            <person name="Kudrna D."/>
            <person name="Kulathinal R.J."/>
            <person name="Kumar S."/>
            <person name="Kwok R."/>
            <person name="Lander E."/>
            <person name="Langley C.H."/>
            <person name="Lapoint R."/>
            <person name="Lazzaro B.P."/>
            <person name="Lee S.J."/>
            <person name="Levesque L."/>
            <person name="Li R."/>
            <person name="Lin C.F."/>
            <person name="Lin M.F."/>
            <person name="Lindblad-Toh K."/>
            <person name="Llopart A."/>
            <person name="Long M."/>
            <person name="Low L."/>
            <person name="Lozovsky E."/>
            <person name="Lu J."/>
            <person name="Luo M."/>
            <person name="Machado C.A."/>
            <person name="Makalowski W."/>
            <person name="Marzo M."/>
            <person name="Matsuda M."/>
            <person name="Matzkin L."/>
            <person name="McAllister B."/>
            <person name="McBride C.S."/>
            <person name="McKernan B."/>
            <person name="McKernan K."/>
            <person name="Mendez-Lago M."/>
            <person name="Minx P."/>
            <person name="Mollenhauer M.U."/>
            <person name="Montooth K."/>
            <person name="Mount S.M."/>
            <person name="Mu X."/>
            <person name="Myers E."/>
            <person name="Negre B."/>
            <person name="Newfeld S."/>
            <person name="Nielsen R."/>
            <person name="Noor M.A."/>
            <person name="O'Grady P."/>
            <person name="Pachter L."/>
            <person name="Papaceit M."/>
            <person name="Parisi M.J."/>
            <person name="Parisi M."/>
            <person name="Parts L."/>
            <person name="Pedersen J.S."/>
            <person name="Pesole G."/>
            <person name="Phillippy A.M."/>
            <person name="Ponting C.P."/>
            <person name="Pop M."/>
            <person name="Porcelli D."/>
            <person name="Powell J.R."/>
            <person name="Prohaska S."/>
            <person name="Pruitt K."/>
            <person name="Puig M."/>
            <person name="Quesneville H."/>
            <person name="Ram K.R."/>
            <person name="Rand D."/>
            <person name="Rasmussen M.D."/>
            <person name="Reed L.K."/>
            <person name="Reenan R."/>
            <person name="Reily A."/>
            <person name="Remington K.A."/>
            <person name="Rieger T.T."/>
            <person name="Ritchie M.G."/>
            <person name="Robin C."/>
            <person name="Rogers Y.H."/>
            <person name="Rohde C."/>
            <person name="Rozas J."/>
            <person name="Rubenfield M.J."/>
            <person name="Ruiz A."/>
            <person name="Russo S."/>
            <person name="Salzberg S.L."/>
            <person name="Sanchez-Gracia A."/>
            <person name="Saranga D.J."/>
            <person name="Sato H."/>
            <person name="Schaeffer S.W."/>
            <person name="Schatz M.C."/>
            <person name="Schlenke T."/>
            <person name="Schwartz R."/>
            <person name="Segarra C."/>
            <person name="Singh R.S."/>
            <person name="Sirot L."/>
            <person name="Sirota M."/>
            <person name="Sisneros N.B."/>
            <person name="Smith C.D."/>
            <person name="Smith T.F."/>
            <person name="Spieth J."/>
            <person name="Stage D.E."/>
            <person name="Stark A."/>
            <person name="Stephan W."/>
            <person name="Strausberg R.L."/>
            <person name="Strempel S."/>
            <person name="Sturgill D."/>
            <person name="Sutton G."/>
            <person name="Sutton G.G."/>
            <person name="Tao W."/>
            <person name="Teichmann S."/>
            <person name="Tobari Y.N."/>
            <person name="Tomimura Y."/>
            <person name="Tsolas J.M."/>
            <person name="Valente V.L."/>
            <person name="Venter E."/>
            <person name="Venter J.C."/>
            <person name="Vicario S."/>
            <person name="Vieira F.G."/>
            <person name="Vilella A.J."/>
            <person name="Villasante A."/>
            <person name="Walenz B."/>
            <person name="Wang J."/>
            <person name="Wasserman M."/>
            <person name="Watts T."/>
            <person name="Wilson D."/>
            <person name="Wilson R.K."/>
            <person name="Wing R.A."/>
            <person name="Wolfner M.F."/>
            <person name="Wong A."/>
            <person name="Wong G.K."/>
            <person name="Wu C.I."/>
            <person name="Wu G."/>
            <person name="Yamamoto D."/>
            <person name="Yang H.P."/>
            <person name="Yang S.P."/>
            <person name="Yorke J.A."/>
            <person name="Yoshida K."/>
            <person name="Zdobnov E."/>
            <person name="Zhang P."/>
            <person name="Zhang Y."/>
            <person name="Zimin A.V."/>
            <person name="Baldwin J."/>
            <person name="Abdouelleil A."/>
            <person name="Abdulkadir J."/>
            <person name="Abebe A."/>
            <person name="Abera B."/>
            <person name="Abreu J."/>
            <person name="Acer S.C."/>
            <person name="Aftuck L."/>
            <person name="Alexander A."/>
            <person name="An P."/>
            <person name="Anderson E."/>
            <person name="Anderson S."/>
            <person name="Arachi H."/>
            <person name="Azer M."/>
            <person name="Bachantsang P."/>
            <person name="Barry A."/>
            <person name="Bayul T."/>
            <person name="Berlin A."/>
            <person name="Bessette D."/>
            <person name="Bloom T."/>
            <person name="Blye J."/>
            <person name="Boguslavskiy L."/>
            <person name="Bonnet C."/>
            <person name="Boukhgalter B."/>
            <person name="Bourzgui I."/>
            <person name="Brown A."/>
            <person name="Cahill P."/>
            <person name="Channer S."/>
            <person name="Cheshatsang Y."/>
            <person name="Chuda L."/>
            <person name="Citroen M."/>
            <person name="Collymore A."/>
            <person name="Cooke P."/>
            <person name="Costello M."/>
            <person name="D'Aco K."/>
            <person name="Daza R."/>
            <person name="De Haan G."/>
            <person name="DeGray S."/>
            <person name="DeMaso C."/>
            <person name="Dhargay N."/>
            <person name="Dooley K."/>
            <person name="Dooley E."/>
            <person name="Doricent M."/>
            <person name="Dorje P."/>
            <person name="Dorjee K."/>
            <person name="Dupes A."/>
            <person name="Elong R."/>
            <person name="Falk J."/>
            <person name="Farina A."/>
            <person name="Faro S."/>
            <person name="Ferguson D."/>
            <person name="Fisher S."/>
            <person name="Foley C.D."/>
            <person name="Franke A."/>
            <person name="Friedrich D."/>
            <person name="Gadbois L."/>
            <person name="Gearin G."/>
            <person name="Gearin C.R."/>
            <person name="Giannoukos G."/>
            <person name="Goode T."/>
            <person name="Graham J."/>
            <person name="Grandbois E."/>
            <person name="Grewal S."/>
            <person name="Gyaltsen K."/>
            <person name="Hafez N."/>
            <person name="Hagos B."/>
            <person name="Hall J."/>
            <person name="Henson C."/>
            <person name="Hollinger A."/>
            <person name="Honan T."/>
            <person name="Huard M.D."/>
            <person name="Hughes L."/>
            <person name="Hurhula B."/>
            <person name="Husby M.E."/>
            <person name="Kamat A."/>
            <person name="Kanga B."/>
            <person name="Kashin S."/>
            <person name="Khazanovich D."/>
            <person name="Kisner P."/>
            <person name="Lance K."/>
            <person name="Lara M."/>
            <person name="Lee W."/>
            <person name="Lennon N."/>
            <person name="Letendre F."/>
            <person name="LeVine R."/>
            <person name="Lipovsky A."/>
            <person name="Liu X."/>
            <person name="Liu J."/>
            <person name="Liu S."/>
            <person name="Lokyitsang T."/>
            <person name="Lokyitsang Y."/>
            <person name="Lubonja R."/>
            <person name="Lui A."/>
            <person name="MacDonald P."/>
            <person name="Magnisalis V."/>
            <person name="Maru K."/>
            <person name="Matthews C."/>
            <person name="McCusker W."/>
            <person name="McDonough S."/>
            <person name="Mehta T."/>
            <person name="Meldrim J."/>
            <person name="Meneus L."/>
            <person name="Mihai O."/>
            <person name="Mihalev A."/>
            <person name="Mihova T."/>
            <person name="Mittelman R."/>
            <person name="Mlenga V."/>
            <person name="Montmayeur A."/>
            <person name="Mulrain L."/>
            <person name="Navidi A."/>
            <person name="Naylor J."/>
            <person name="Negash T."/>
            <person name="Nguyen T."/>
            <person name="Nguyen N."/>
            <person name="Nicol R."/>
            <person name="Norbu C."/>
            <person name="Norbu N."/>
            <person name="Novod N."/>
            <person name="O'Neill B."/>
            <person name="Osman S."/>
            <person name="Markiewicz E."/>
            <person name="Oyono O.L."/>
            <person name="Patti C."/>
            <person name="Phunkhang P."/>
            <person name="Pierre F."/>
            <person name="Priest M."/>
            <person name="Raghuraman S."/>
            <person name="Rege F."/>
            <person name="Reyes R."/>
            <person name="Rise C."/>
            <person name="Rogov P."/>
            <person name="Ross K."/>
            <person name="Ryan E."/>
            <person name="Settipalli S."/>
            <person name="Shea T."/>
            <person name="Sherpa N."/>
            <person name="Shi L."/>
            <person name="Shih D."/>
            <person name="Sparrow T."/>
            <person name="Spaulding J."/>
            <person name="Stalker J."/>
            <person name="Stange-Thomann N."/>
            <person name="Stavropoulos S."/>
            <person name="Stone C."/>
            <person name="Strader C."/>
            <person name="Tesfaye S."/>
            <person name="Thomson T."/>
            <person name="Thoulutsang Y."/>
            <person name="Thoulutsang D."/>
            <person name="Topham K."/>
            <person name="Topping I."/>
            <person name="Tsamla T."/>
            <person name="Vassiliev H."/>
            <person name="Vo A."/>
            <person name="Wangchuk T."/>
            <person name="Wangdi T."/>
            <person name="Weiand M."/>
            <person name="Wilkinson J."/>
            <person name="Wilson A."/>
            <person name="Yadav S."/>
            <person name="Young G."/>
            <person name="Yu Q."/>
            <person name="Zembek L."/>
            <person name="Zhong D."/>
            <person name="Zimmer A."/>
            <person name="Zwirko Z."/>
            <person name="Jaffe D.B."/>
            <person name="Alvarez P."/>
            <person name="Brockman W."/>
            <person name="Butler J."/>
            <person name="Chin C."/>
            <person name="Gnerre S."/>
            <person name="Grabherr M."/>
            <person name="Kleber M."/>
            <person name="Mauceli E."/>
            <person name="MacCallum I."/>
        </authorList>
    </citation>
    <scope>NUCLEOTIDE SEQUENCE [LARGE SCALE GENOMIC DNA]</scope>
    <source>
        <strain evidence="4">Tucson 15010-1051.87</strain>
    </source>
</reference>
<dbReference type="AlphaFoldDB" id="B4LV80"/>
<dbReference type="OMA" id="HRAFMSK"/>
<dbReference type="InterPro" id="IPR008011">
    <property type="entry name" value="Complex1_LYR_dom"/>
</dbReference>
<dbReference type="eggNOG" id="ENOG502S4S4">
    <property type="taxonomic scope" value="Eukaryota"/>
</dbReference>
<dbReference type="CDD" id="cd20265">
    <property type="entry name" value="Complex1_LYR_ETFRF1_LYRM5"/>
    <property type="match status" value="1"/>
</dbReference>
<dbReference type="STRING" id="7244.B4LV80"/>
<dbReference type="OrthoDB" id="10258445at2759"/>
<dbReference type="HOGENOM" id="CLU_141157_2_0_1"/>
<dbReference type="PANTHER" id="PTHR21024">
    <property type="entry name" value="GROWTH HORMONE-INDUCIBLE SOLUBLE PROTEIN-RELATED"/>
    <property type="match status" value="1"/>
</dbReference>
<gene>
    <name evidence="3" type="primary">Dvir\GJ17417</name>
    <name evidence="3" type="ORF">Dvir_GJ17417</name>
</gene>
<accession>B4LV80</accession>
<proteinExistence type="inferred from homology"/>
<dbReference type="Pfam" id="PF05347">
    <property type="entry name" value="Complex1_LYR"/>
    <property type="match status" value="1"/>
</dbReference>
<dbReference type="GO" id="GO:0090324">
    <property type="term" value="P:negative regulation of oxidative phosphorylation"/>
    <property type="evidence" value="ECO:0007669"/>
    <property type="project" value="InterPro"/>
</dbReference>
<dbReference type="FunCoup" id="B4LV80">
    <property type="interactions" value="622"/>
</dbReference>
<feature type="domain" description="Complex 1 LYR protein" evidence="2">
    <location>
        <begin position="7"/>
        <end position="60"/>
    </location>
</feature>
<dbReference type="InParanoid" id="B4LV80"/>
<evidence type="ECO:0000256" key="1">
    <source>
        <dbReference type="ARBA" id="ARBA00009508"/>
    </source>
</evidence>
<organism evidence="3 4">
    <name type="scientific">Drosophila virilis</name>
    <name type="common">Fruit fly</name>
    <dbReference type="NCBI Taxonomy" id="7244"/>
    <lineage>
        <taxon>Eukaryota</taxon>
        <taxon>Metazoa</taxon>
        <taxon>Ecdysozoa</taxon>
        <taxon>Arthropoda</taxon>
        <taxon>Hexapoda</taxon>
        <taxon>Insecta</taxon>
        <taxon>Pterygota</taxon>
        <taxon>Neoptera</taxon>
        <taxon>Endopterygota</taxon>
        <taxon>Diptera</taxon>
        <taxon>Brachycera</taxon>
        <taxon>Muscomorpha</taxon>
        <taxon>Ephydroidea</taxon>
        <taxon>Drosophilidae</taxon>
        <taxon>Drosophila</taxon>
    </lineage>
</organism>
<dbReference type="Proteomes" id="UP000008792">
    <property type="component" value="Unassembled WGS sequence"/>
</dbReference>
<comment type="similarity">
    <text evidence="1">Belongs to the complex I LYR family.</text>
</comment>
<name>B4LV80_DROVI</name>
<dbReference type="GO" id="GO:0005739">
    <property type="term" value="C:mitochondrion"/>
    <property type="evidence" value="ECO:0007669"/>
    <property type="project" value="TreeGrafter"/>
</dbReference>
<dbReference type="KEGG" id="dvi:6629039"/>
<dbReference type="PhylomeDB" id="B4LV80"/>
<evidence type="ECO:0000313" key="4">
    <source>
        <dbReference type="Proteomes" id="UP000008792"/>
    </source>
</evidence>
<dbReference type="EMBL" id="CH940649">
    <property type="protein sequence ID" value="EDW64340.1"/>
    <property type="molecule type" value="Genomic_DNA"/>
</dbReference>
<dbReference type="InterPro" id="IPR045296">
    <property type="entry name" value="Complex1_LYR_ETFRF1_LYRM5"/>
</dbReference>
<dbReference type="InterPro" id="IPR052000">
    <property type="entry name" value="ETFRF1"/>
</dbReference>
<evidence type="ECO:0000259" key="2">
    <source>
        <dbReference type="Pfam" id="PF05347"/>
    </source>
</evidence>
<evidence type="ECO:0000313" key="3">
    <source>
        <dbReference type="EMBL" id="EDW64340.1"/>
    </source>
</evidence>
<protein>
    <recommendedName>
        <fullName evidence="2">Complex 1 LYR protein domain-containing protein</fullName>
    </recommendedName>
</protein>
<dbReference type="GO" id="GO:0022904">
    <property type="term" value="P:respiratory electron transport chain"/>
    <property type="evidence" value="ECO:0007669"/>
    <property type="project" value="TreeGrafter"/>
</dbReference>